<evidence type="ECO:0000313" key="1">
    <source>
        <dbReference type="EMBL" id="GGB63102.1"/>
    </source>
</evidence>
<evidence type="ECO:0008006" key="3">
    <source>
        <dbReference type="Google" id="ProtNLM"/>
    </source>
</evidence>
<dbReference type="RefSeq" id="WP_084391603.1">
    <property type="nucleotide sequence ID" value="NZ_BMKF01000001.1"/>
</dbReference>
<dbReference type="Proteomes" id="UP000628854">
    <property type="component" value="Unassembled WGS sequence"/>
</dbReference>
<proteinExistence type="predicted"/>
<dbReference type="InterPro" id="IPR027417">
    <property type="entry name" value="P-loop_NTPase"/>
</dbReference>
<name>A0ABQ1J9F5_9PROT</name>
<accession>A0ABQ1J9F5</accession>
<evidence type="ECO:0000313" key="2">
    <source>
        <dbReference type="Proteomes" id="UP000628854"/>
    </source>
</evidence>
<dbReference type="EMBL" id="BMKF01000001">
    <property type="protein sequence ID" value="GGB63102.1"/>
    <property type="molecule type" value="Genomic_DNA"/>
</dbReference>
<organism evidence="1 2">
    <name type="scientific">Henriciella pelagia</name>
    <dbReference type="NCBI Taxonomy" id="1977912"/>
    <lineage>
        <taxon>Bacteria</taxon>
        <taxon>Pseudomonadati</taxon>
        <taxon>Pseudomonadota</taxon>
        <taxon>Alphaproteobacteria</taxon>
        <taxon>Hyphomonadales</taxon>
        <taxon>Hyphomonadaceae</taxon>
        <taxon>Henriciella</taxon>
    </lineage>
</organism>
<protein>
    <recommendedName>
        <fullName evidence="3">Phage infection protein</fullName>
    </recommendedName>
</protein>
<comment type="caution">
    <text evidence="1">The sequence shown here is derived from an EMBL/GenBank/DDBJ whole genome shotgun (WGS) entry which is preliminary data.</text>
</comment>
<reference evidence="2" key="1">
    <citation type="journal article" date="2019" name="Int. J. Syst. Evol. Microbiol.">
        <title>The Global Catalogue of Microorganisms (GCM) 10K type strain sequencing project: providing services to taxonomists for standard genome sequencing and annotation.</title>
        <authorList>
            <consortium name="The Broad Institute Genomics Platform"/>
            <consortium name="The Broad Institute Genome Sequencing Center for Infectious Disease"/>
            <person name="Wu L."/>
            <person name="Ma J."/>
        </authorList>
    </citation>
    <scope>NUCLEOTIDE SEQUENCE [LARGE SCALE GENOMIC DNA]</scope>
    <source>
        <strain evidence="2">CGMCC 1.15928</strain>
    </source>
</reference>
<dbReference type="SUPFAM" id="SSF52540">
    <property type="entry name" value="P-loop containing nucleoside triphosphate hydrolases"/>
    <property type="match status" value="1"/>
</dbReference>
<gene>
    <name evidence="1" type="ORF">GCM10011503_09760</name>
</gene>
<keyword evidence="2" id="KW-1185">Reference proteome</keyword>
<sequence length="729" mass="83652">MERVTVSFEHCYGIKKMDAEFDFSKKAAQLIYAPNGAMKSSFATTFLDHSSSSDSRDRIYPDRPTKRAIFDHEGNELSADSIFVVQPYNAEYQSGRVSTLLVNKELKEEYDAILKNIREKEEALISKVKKDAGVRSGIEEIISTVISKKPDNLLRSLERVRAEVNEEEFDSSLDGIKLGSLFNDKVESFLADPDIKAALEDYTATYDSLLEKSRFFRKGVFNHYQAGEIAKQLKNHGFFQADHKVYLNSNGEETKVETEKELEELISQELETILSSNALKSQFEKIDKKLSNRELREFREFLLQNQMLIPRFKNVEVFKEDLLKSYLMLHKDEFNELMEEFAVGKKRLDEITKEASDQATQWQEVINIFNRRFSVPFKVSIENKQDVILKRATPNIGFTFEDGSHETVVVDRSKLVDVLSNGERRALYILNIIFEVEARKSDSVETLFIIDDIADSFDYKNKYAIVEYLCDILAEPHFRQIILTHNYDFYRTVWKRLDLSGANFHISKTAEKIELSKETMYSDPFEKWKKAANNSAKQDALLAMVPFVRNLAEYCGFEEEYKKLTSLLHRKSDSDTIKISELLAIYSKVLNGKEFETELPSDSLVVPLILKTANEVAGAPETALDLEKKVVLSIAIRLIAEKKMIELINDADYVAGLSSNQTAKLLKRFKEKIGHDASFQPLTALMDRVNLMTPENIHLNSFMYEPLLDMSIEHLSKLHSELKVACEPA</sequence>